<comment type="caution">
    <text evidence="11">The sequence shown here is derived from an EMBL/GenBank/DDBJ whole genome shotgun (WGS) entry which is preliminary data.</text>
</comment>
<feature type="signal peptide" evidence="8">
    <location>
        <begin position="1"/>
        <end position="31"/>
    </location>
</feature>
<feature type="domain" description="Ig-like" evidence="9">
    <location>
        <begin position="157"/>
        <end position="253"/>
    </location>
</feature>
<keyword evidence="3 7" id="KW-1133">Transmembrane helix</keyword>
<feature type="compositionally biased region" description="Basic and acidic residues" evidence="6">
    <location>
        <begin position="723"/>
        <end position="733"/>
    </location>
</feature>
<feature type="domain" description="Ig-like" evidence="9">
    <location>
        <begin position="477"/>
        <end position="543"/>
    </location>
</feature>
<feature type="region of interest" description="Disordered" evidence="6">
    <location>
        <begin position="710"/>
        <end position="734"/>
    </location>
</feature>
<feature type="compositionally biased region" description="Polar residues" evidence="6">
    <location>
        <begin position="710"/>
        <end position="722"/>
    </location>
</feature>
<dbReference type="Pfam" id="PF07686">
    <property type="entry name" value="V-set"/>
    <property type="match status" value="1"/>
</dbReference>
<dbReference type="InterPro" id="IPR036179">
    <property type="entry name" value="Ig-like_dom_sf"/>
</dbReference>
<reference evidence="11 12" key="1">
    <citation type="submission" date="2024-05" db="EMBL/GenBank/DDBJ databases">
        <authorList>
            <person name="Wallberg A."/>
        </authorList>
    </citation>
    <scope>NUCLEOTIDE SEQUENCE [LARGE SCALE GENOMIC DNA]</scope>
</reference>
<dbReference type="PROSITE" id="PS50853">
    <property type="entry name" value="FN3"/>
    <property type="match status" value="1"/>
</dbReference>
<evidence type="ECO:0000256" key="4">
    <source>
        <dbReference type="ARBA" id="ARBA00023136"/>
    </source>
</evidence>
<keyword evidence="8" id="KW-0732">Signal</keyword>
<dbReference type="SUPFAM" id="SSF49265">
    <property type="entry name" value="Fibronectin type III"/>
    <property type="match status" value="1"/>
</dbReference>
<evidence type="ECO:0000256" key="5">
    <source>
        <dbReference type="ARBA" id="ARBA00023157"/>
    </source>
</evidence>
<dbReference type="SMART" id="SM00409">
    <property type="entry name" value="IG"/>
    <property type="match status" value="5"/>
</dbReference>
<dbReference type="Pfam" id="PF13927">
    <property type="entry name" value="Ig_3"/>
    <property type="match status" value="2"/>
</dbReference>
<keyword evidence="12" id="KW-1185">Reference proteome</keyword>
<evidence type="ECO:0000256" key="8">
    <source>
        <dbReference type="SAM" id="SignalP"/>
    </source>
</evidence>
<sequence>MWVVRPYKSWTWSLARAVVHLLLLILHHAHAHKTFRKGAWRQVEAVSGREAVLPCEVGNFEASDMVYVVLWYKNDGNEPIYSYDNRPGRLQASEDRHVIKEMDLQGRVSFRPGMVPALHIRPVTISDQANYTCRVDFRIASSRSTYLRLRVVVPPGPPLLRAGGRPVIDGTLGPLQEGQALQLTCTVAGGDPLPQLSWYKDDQVVDSHAESHSGGTSVNQLSVLRLTRDFHTARLTCRASNNNVTTPSEAGLTVNMNLRPLVTRLVSPPKGLRVGKAYEIICVSMGSRPPANITWTIGSHAAPTTLHSQVEHSVNVSTSRVTIVASRRHHGQRLTCTATNVLFQGHPLKDSILLNVTYTPVCTLELGTGVSSVVKEGEDVYFDCNVDANPPYYKISWYHKGSLLVHAPHHGVVISGNSLALRGVTRVLAGSYVCSASNVEGDSKSKPLNLTVNYAPVCRYSNTDADSPAKVYATAIGQPINVSCAVHASPSDLKYSWVFNNSVTSERLPGDQIFLTEGGRSMVRFLARSHQDYGTLQCWAHNSVGRMTKPCYFHVVPAGRPERPLSCDVLNKTYDSLVVSCTSGFDGGLNQTFFAQVFEAVTGRSQLNMSSRWANFTLSGLTPGLDYIIQVTAKNSLGYSEPVRLEAITYKMAENRMREESGTAEEPSSSGKASTGWVMTLTLAALLLVALVLVLGARCVCSWRQQATSGRHSNKGYTTPTDKSQETLHCHPSDEEELHFEIPTISLDTHQGPITHVEDQAL</sequence>
<dbReference type="InterPro" id="IPR036116">
    <property type="entry name" value="FN3_sf"/>
</dbReference>
<dbReference type="EMBL" id="CAXKWB010001739">
    <property type="protein sequence ID" value="CAL4065335.1"/>
    <property type="molecule type" value="Genomic_DNA"/>
</dbReference>
<dbReference type="InterPro" id="IPR013162">
    <property type="entry name" value="CD80_C2-set"/>
</dbReference>
<dbReference type="Gene3D" id="2.60.40.10">
    <property type="entry name" value="Immunoglobulins"/>
    <property type="match status" value="6"/>
</dbReference>
<feature type="domain" description="Ig-like" evidence="9">
    <location>
        <begin position="48"/>
        <end position="150"/>
    </location>
</feature>
<organism evidence="11 12">
    <name type="scientific">Meganyctiphanes norvegica</name>
    <name type="common">Northern krill</name>
    <name type="synonym">Thysanopoda norvegica</name>
    <dbReference type="NCBI Taxonomy" id="48144"/>
    <lineage>
        <taxon>Eukaryota</taxon>
        <taxon>Metazoa</taxon>
        <taxon>Ecdysozoa</taxon>
        <taxon>Arthropoda</taxon>
        <taxon>Crustacea</taxon>
        <taxon>Multicrustacea</taxon>
        <taxon>Malacostraca</taxon>
        <taxon>Eumalacostraca</taxon>
        <taxon>Eucarida</taxon>
        <taxon>Euphausiacea</taxon>
        <taxon>Euphausiidae</taxon>
        <taxon>Meganyctiphanes</taxon>
    </lineage>
</organism>
<keyword evidence="5" id="KW-1015">Disulfide bond</keyword>
<dbReference type="InterPro" id="IPR007110">
    <property type="entry name" value="Ig-like_dom"/>
</dbReference>
<dbReference type="Pfam" id="PF08205">
    <property type="entry name" value="C2-set_2"/>
    <property type="match status" value="1"/>
</dbReference>
<evidence type="ECO:0000259" key="9">
    <source>
        <dbReference type="PROSITE" id="PS50835"/>
    </source>
</evidence>
<name>A0AAV2PV21_MEGNR</name>
<feature type="transmembrane region" description="Helical" evidence="7">
    <location>
        <begin position="677"/>
        <end position="701"/>
    </location>
</feature>
<evidence type="ECO:0000256" key="3">
    <source>
        <dbReference type="ARBA" id="ARBA00022989"/>
    </source>
</evidence>
<evidence type="ECO:0008006" key="13">
    <source>
        <dbReference type="Google" id="ProtNLM"/>
    </source>
</evidence>
<evidence type="ECO:0000256" key="1">
    <source>
        <dbReference type="ARBA" id="ARBA00004167"/>
    </source>
</evidence>
<evidence type="ECO:0000256" key="7">
    <source>
        <dbReference type="SAM" id="Phobius"/>
    </source>
</evidence>
<dbReference type="PROSITE" id="PS50835">
    <property type="entry name" value="IG_LIKE"/>
    <property type="match status" value="5"/>
</dbReference>
<dbReference type="PANTHER" id="PTHR23278">
    <property type="entry name" value="SIDESTEP PROTEIN"/>
    <property type="match status" value="1"/>
</dbReference>
<keyword evidence="4 7" id="KW-0472">Membrane</keyword>
<comment type="subcellular location">
    <subcellularLocation>
        <location evidence="1">Membrane</location>
        <topology evidence="1">Single-pass membrane protein</topology>
    </subcellularLocation>
</comment>
<dbReference type="SMART" id="SM00060">
    <property type="entry name" value="FN3"/>
    <property type="match status" value="1"/>
</dbReference>
<evidence type="ECO:0000313" key="12">
    <source>
        <dbReference type="Proteomes" id="UP001497623"/>
    </source>
</evidence>
<dbReference type="InterPro" id="IPR003599">
    <property type="entry name" value="Ig_sub"/>
</dbReference>
<feature type="domain" description="Fibronectin type-III" evidence="10">
    <location>
        <begin position="561"/>
        <end position="653"/>
    </location>
</feature>
<protein>
    <recommendedName>
        <fullName evidence="13">Nephrin/kirre</fullName>
    </recommendedName>
</protein>
<feature type="chain" id="PRO_5043393779" description="Nephrin/kirre" evidence="8">
    <location>
        <begin position="32"/>
        <end position="762"/>
    </location>
</feature>
<dbReference type="InterPro" id="IPR013106">
    <property type="entry name" value="Ig_V-set"/>
</dbReference>
<proteinExistence type="predicted"/>
<dbReference type="CDD" id="cd00063">
    <property type="entry name" value="FN3"/>
    <property type="match status" value="1"/>
</dbReference>
<evidence type="ECO:0000313" key="11">
    <source>
        <dbReference type="EMBL" id="CAL4065335.1"/>
    </source>
</evidence>
<dbReference type="AlphaFoldDB" id="A0AAV2PV21"/>
<dbReference type="SUPFAM" id="SSF48726">
    <property type="entry name" value="Immunoglobulin"/>
    <property type="match status" value="5"/>
</dbReference>
<keyword evidence="2 7" id="KW-0812">Transmembrane</keyword>
<dbReference type="InterPro" id="IPR003598">
    <property type="entry name" value="Ig_sub2"/>
</dbReference>
<dbReference type="Proteomes" id="UP001497623">
    <property type="component" value="Unassembled WGS sequence"/>
</dbReference>
<feature type="domain" description="Ig-like" evidence="9">
    <location>
        <begin position="360"/>
        <end position="451"/>
    </location>
</feature>
<dbReference type="InterPro" id="IPR013783">
    <property type="entry name" value="Ig-like_fold"/>
</dbReference>
<accession>A0AAV2PV21</accession>
<feature type="domain" description="Ig-like" evidence="9">
    <location>
        <begin position="260"/>
        <end position="355"/>
    </location>
</feature>
<gene>
    <name evidence="11" type="ORF">MNOR_LOCUS4697</name>
</gene>
<evidence type="ECO:0000256" key="6">
    <source>
        <dbReference type="SAM" id="MobiDB-lite"/>
    </source>
</evidence>
<dbReference type="SMART" id="SM00408">
    <property type="entry name" value="IGc2"/>
    <property type="match status" value="4"/>
</dbReference>
<dbReference type="PANTHER" id="PTHR23278:SF32">
    <property type="entry name" value="NEUROMUSCULIN, ISOFORM E"/>
    <property type="match status" value="1"/>
</dbReference>
<dbReference type="GO" id="GO:0016020">
    <property type="term" value="C:membrane"/>
    <property type="evidence" value="ECO:0007669"/>
    <property type="project" value="UniProtKB-SubCell"/>
</dbReference>
<evidence type="ECO:0000256" key="2">
    <source>
        <dbReference type="ARBA" id="ARBA00022692"/>
    </source>
</evidence>
<evidence type="ECO:0000259" key="10">
    <source>
        <dbReference type="PROSITE" id="PS50853"/>
    </source>
</evidence>
<dbReference type="InterPro" id="IPR003961">
    <property type="entry name" value="FN3_dom"/>
</dbReference>